<feature type="transmembrane region" description="Helical" evidence="1">
    <location>
        <begin position="12"/>
        <end position="30"/>
    </location>
</feature>
<keyword evidence="3" id="KW-1185">Reference proteome</keyword>
<proteinExistence type="predicted"/>
<comment type="caution">
    <text evidence="2">The sequence shown here is derived from an EMBL/GenBank/DDBJ whole genome shotgun (WGS) entry which is preliminary data.</text>
</comment>
<gene>
    <name evidence="2" type="ORF">DKG77_02990</name>
</gene>
<dbReference type="RefSeq" id="WP_109660050.1">
    <property type="nucleotide sequence ID" value="NZ_QGEG01000001.1"/>
</dbReference>
<dbReference type="Pfam" id="PF19665">
    <property type="entry name" value="DUF6168"/>
    <property type="match status" value="1"/>
</dbReference>
<dbReference type="EMBL" id="QGEG01000001">
    <property type="protein sequence ID" value="PWL39812.1"/>
    <property type="molecule type" value="Genomic_DNA"/>
</dbReference>
<name>A0A316L036_9FLAO</name>
<organism evidence="2 3">
    <name type="scientific">Flagellimonas aquimarina</name>
    <dbReference type="NCBI Taxonomy" id="2201895"/>
    <lineage>
        <taxon>Bacteria</taxon>
        <taxon>Pseudomonadati</taxon>
        <taxon>Bacteroidota</taxon>
        <taxon>Flavobacteriia</taxon>
        <taxon>Flavobacteriales</taxon>
        <taxon>Flavobacteriaceae</taxon>
        <taxon>Flagellimonas</taxon>
    </lineage>
</organism>
<keyword evidence="1" id="KW-1133">Transmembrane helix</keyword>
<feature type="transmembrane region" description="Helical" evidence="1">
    <location>
        <begin position="104"/>
        <end position="121"/>
    </location>
</feature>
<keyword evidence="1" id="KW-0812">Transmembrane</keyword>
<protein>
    <submittedName>
        <fullName evidence="2">Uncharacterized protein</fullName>
    </submittedName>
</protein>
<dbReference type="OrthoDB" id="1451982at2"/>
<feature type="transmembrane region" description="Helical" evidence="1">
    <location>
        <begin position="42"/>
        <end position="60"/>
    </location>
</feature>
<dbReference type="InterPro" id="IPR046166">
    <property type="entry name" value="DUF6168"/>
</dbReference>
<evidence type="ECO:0000256" key="1">
    <source>
        <dbReference type="SAM" id="Phobius"/>
    </source>
</evidence>
<reference evidence="2 3" key="1">
    <citation type="submission" date="2018-05" db="EMBL/GenBank/DDBJ databases">
        <title>Complete genome sequence of Flagellimonas aquimarina ECD12 isolated from seaweed Ecklonia cava.</title>
        <authorList>
            <person name="Choi S."/>
            <person name="Seong C."/>
        </authorList>
    </citation>
    <scope>NUCLEOTIDE SEQUENCE [LARGE SCALE GENOMIC DNA]</scope>
    <source>
        <strain evidence="2 3">ECD12</strain>
    </source>
</reference>
<accession>A0A316L036</accession>
<dbReference type="Proteomes" id="UP000245762">
    <property type="component" value="Unassembled WGS sequence"/>
</dbReference>
<keyword evidence="1" id="KW-0472">Membrane</keyword>
<feature type="transmembrane region" description="Helical" evidence="1">
    <location>
        <begin position="72"/>
        <end position="92"/>
    </location>
</feature>
<sequence length="134" mass="15522">MSKLNLPTQFFFLLALVLLVSFGVHILILSSKDLPLFDNLVIRSYVVNALLAAIIFLLLYRFREKLKNQIGFLFMGGSFLKFIFFFLLFYPTYKSDGDMSSLEFASFFVPYLACLFLETFFTSKMLKNLEDSSK</sequence>
<dbReference type="AlphaFoldDB" id="A0A316L036"/>
<evidence type="ECO:0000313" key="3">
    <source>
        <dbReference type="Proteomes" id="UP000245762"/>
    </source>
</evidence>
<evidence type="ECO:0000313" key="2">
    <source>
        <dbReference type="EMBL" id="PWL39812.1"/>
    </source>
</evidence>